<feature type="non-terminal residue" evidence="2">
    <location>
        <position position="1"/>
    </location>
</feature>
<accession>A0ABQ9VTT3</accession>
<dbReference type="EMBL" id="JASSZA010000005">
    <property type="protein sequence ID" value="KAK2111938.1"/>
    <property type="molecule type" value="Genomic_DNA"/>
</dbReference>
<name>A0ABQ9VTT3_SAGOE</name>
<sequence>QGLDLIQKASQGKEQPVGQGKQRDITGFESQFNTTLPRHRFKKMRSEQTTLCLSNDTLGTAGSPAVKSPMAFKKLHSHTALHVECTWCRHLGEGNGDQPMDNR</sequence>
<reference evidence="2 3" key="1">
    <citation type="submission" date="2023-05" db="EMBL/GenBank/DDBJ databases">
        <title>B98-5 Cell Line De Novo Hybrid Assembly: An Optical Mapping Approach.</title>
        <authorList>
            <person name="Kananen K."/>
            <person name="Auerbach J.A."/>
            <person name="Kautto E."/>
            <person name="Blachly J.S."/>
        </authorList>
    </citation>
    <scope>NUCLEOTIDE SEQUENCE [LARGE SCALE GENOMIC DNA]</scope>
    <source>
        <strain evidence="2">B95-8</strain>
        <tissue evidence="2">Cell line</tissue>
    </source>
</reference>
<evidence type="ECO:0000313" key="2">
    <source>
        <dbReference type="EMBL" id="KAK2111938.1"/>
    </source>
</evidence>
<comment type="caution">
    <text evidence="2">The sequence shown here is derived from an EMBL/GenBank/DDBJ whole genome shotgun (WGS) entry which is preliminary data.</text>
</comment>
<gene>
    <name evidence="2" type="ORF">P7K49_011684</name>
</gene>
<protein>
    <submittedName>
        <fullName evidence="2">Uncharacterized protein</fullName>
    </submittedName>
</protein>
<organism evidence="2 3">
    <name type="scientific">Saguinus oedipus</name>
    <name type="common">Cotton-top tamarin</name>
    <name type="synonym">Oedipomidas oedipus</name>
    <dbReference type="NCBI Taxonomy" id="9490"/>
    <lineage>
        <taxon>Eukaryota</taxon>
        <taxon>Metazoa</taxon>
        <taxon>Chordata</taxon>
        <taxon>Craniata</taxon>
        <taxon>Vertebrata</taxon>
        <taxon>Euteleostomi</taxon>
        <taxon>Mammalia</taxon>
        <taxon>Eutheria</taxon>
        <taxon>Euarchontoglires</taxon>
        <taxon>Primates</taxon>
        <taxon>Haplorrhini</taxon>
        <taxon>Platyrrhini</taxon>
        <taxon>Cebidae</taxon>
        <taxon>Callitrichinae</taxon>
        <taxon>Saguinus</taxon>
    </lineage>
</organism>
<feature type="non-terminal residue" evidence="2">
    <location>
        <position position="103"/>
    </location>
</feature>
<dbReference type="Proteomes" id="UP001266305">
    <property type="component" value="Unassembled WGS sequence"/>
</dbReference>
<keyword evidence="3" id="KW-1185">Reference proteome</keyword>
<proteinExistence type="predicted"/>
<evidence type="ECO:0000256" key="1">
    <source>
        <dbReference type="SAM" id="MobiDB-lite"/>
    </source>
</evidence>
<feature type="region of interest" description="Disordered" evidence="1">
    <location>
        <begin position="1"/>
        <end position="25"/>
    </location>
</feature>
<evidence type="ECO:0000313" key="3">
    <source>
        <dbReference type="Proteomes" id="UP001266305"/>
    </source>
</evidence>